<dbReference type="Proteomes" id="UP000541810">
    <property type="component" value="Unassembled WGS sequence"/>
</dbReference>
<keyword evidence="3" id="KW-1185">Reference proteome</keyword>
<evidence type="ECO:0000256" key="1">
    <source>
        <dbReference type="SAM" id="Coils"/>
    </source>
</evidence>
<dbReference type="Gene3D" id="6.10.320.10">
    <property type="match status" value="1"/>
</dbReference>
<dbReference type="AlphaFoldDB" id="A0A7X0H3Q5"/>
<sequence length="101" mass="11463">MLKENEKLIAQINTANLANTLPDGRTITEAIAARDRLTQHHALLHTAISGSQREPDRYSMSEIKWIATLEVGKLQKQADDLSKKIRELNAMIQQTNWNVEL</sequence>
<evidence type="ECO:0008006" key="4">
    <source>
        <dbReference type="Google" id="ProtNLM"/>
    </source>
</evidence>
<comment type="caution">
    <text evidence="2">The sequence shown here is derived from an EMBL/GenBank/DDBJ whole genome shotgun (WGS) entry which is preliminary data.</text>
</comment>
<feature type="coiled-coil region" evidence="1">
    <location>
        <begin position="71"/>
        <end position="98"/>
    </location>
</feature>
<accession>A0A7X0H3Q5</accession>
<dbReference type="EMBL" id="JACHGY010000001">
    <property type="protein sequence ID" value="MBB6428629.1"/>
    <property type="molecule type" value="Genomic_DNA"/>
</dbReference>
<gene>
    <name evidence="2" type="ORF">HNQ40_000435</name>
</gene>
<evidence type="ECO:0000313" key="2">
    <source>
        <dbReference type="EMBL" id="MBB6428629.1"/>
    </source>
</evidence>
<protein>
    <recommendedName>
        <fullName evidence="4">Septicolysin</fullName>
    </recommendedName>
</protein>
<keyword evidence="1" id="KW-0175">Coiled coil</keyword>
<dbReference type="NCBIfam" id="NF038048">
    <property type="entry name" value="DIP1984_fam"/>
    <property type="match status" value="1"/>
</dbReference>
<dbReference type="InterPro" id="IPR047741">
    <property type="entry name" value="DIP1984-like"/>
</dbReference>
<dbReference type="Pfam" id="PF20935">
    <property type="entry name" value="DUF6847"/>
    <property type="match status" value="1"/>
</dbReference>
<evidence type="ECO:0000313" key="3">
    <source>
        <dbReference type="Proteomes" id="UP000541810"/>
    </source>
</evidence>
<proteinExistence type="predicted"/>
<reference evidence="2 3" key="1">
    <citation type="submission" date="2020-08" db="EMBL/GenBank/DDBJ databases">
        <title>Genomic Encyclopedia of Type Strains, Phase IV (KMG-IV): sequencing the most valuable type-strain genomes for metagenomic binning, comparative biology and taxonomic classification.</title>
        <authorList>
            <person name="Goeker M."/>
        </authorList>
    </citation>
    <scope>NUCLEOTIDE SEQUENCE [LARGE SCALE GENOMIC DNA]</scope>
    <source>
        <strain evidence="2 3">DSM 103725</strain>
    </source>
</reference>
<organism evidence="2 3">
    <name type="scientific">Algisphaera agarilytica</name>
    <dbReference type="NCBI Taxonomy" id="1385975"/>
    <lineage>
        <taxon>Bacteria</taxon>
        <taxon>Pseudomonadati</taxon>
        <taxon>Planctomycetota</taxon>
        <taxon>Phycisphaerae</taxon>
        <taxon>Phycisphaerales</taxon>
        <taxon>Phycisphaeraceae</taxon>
        <taxon>Algisphaera</taxon>
    </lineage>
</organism>
<name>A0A7X0H3Q5_9BACT</name>